<dbReference type="InterPro" id="IPR005502">
    <property type="entry name" value="Ribosyl_crysJ1"/>
</dbReference>
<evidence type="ECO:0000256" key="2">
    <source>
        <dbReference type="ARBA" id="ARBA00012255"/>
    </source>
</evidence>
<dbReference type="PANTHER" id="PTHR16222">
    <property type="entry name" value="ADP-RIBOSYLGLYCOHYDROLASE"/>
    <property type="match status" value="1"/>
</dbReference>
<evidence type="ECO:0000256" key="1">
    <source>
        <dbReference type="ARBA" id="ARBA00010702"/>
    </source>
</evidence>
<dbReference type="GO" id="GO:0005634">
    <property type="term" value="C:nucleus"/>
    <property type="evidence" value="ECO:0007669"/>
    <property type="project" value="TreeGrafter"/>
</dbReference>
<evidence type="ECO:0000313" key="14">
    <source>
        <dbReference type="Proteomes" id="UP001432322"/>
    </source>
</evidence>
<evidence type="ECO:0000256" key="3">
    <source>
        <dbReference type="ARBA" id="ARBA00022801"/>
    </source>
</evidence>
<reference evidence="13" key="1">
    <citation type="submission" date="2023-10" db="EMBL/GenBank/DDBJ databases">
        <title>Genome assembly of Pristionchus species.</title>
        <authorList>
            <person name="Yoshida K."/>
            <person name="Sommer R.J."/>
        </authorList>
    </citation>
    <scope>NUCLEOTIDE SEQUENCE</scope>
    <source>
        <strain evidence="13">RS5133</strain>
    </source>
</reference>
<dbReference type="EC" id="3.2.1.143" evidence="2"/>
<evidence type="ECO:0000256" key="5">
    <source>
        <dbReference type="ARBA" id="ARBA00042398"/>
    </source>
</evidence>
<feature type="binding site" evidence="12">
    <location>
        <position position="64"/>
    </location>
    <ligand>
        <name>Mg(2+)</name>
        <dbReference type="ChEBI" id="CHEBI:18420"/>
        <label>1</label>
    </ligand>
</feature>
<dbReference type="GO" id="GO:0004649">
    <property type="term" value="F:poly(ADP-ribose) glycohydrolase activity"/>
    <property type="evidence" value="ECO:0007669"/>
    <property type="project" value="UniProtKB-EC"/>
</dbReference>
<evidence type="ECO:0000256" key="4">
    <source>
        <dbReference type="ARBA" id="ARBA00041057"/>
    </source>
</evidence>
<dbReference type="GO" id="GO:0005739">
    <property type="term" value="C:mitochondrion"/>
    <property type="evidence" value="ECO:0007669"/>
    <property type="project" value="TreeGrafter"/>
</dbReference>
<evidence type="ECO:0000256" key="12">
    <source>
        <dbReference type="PIRSR" id="PIRSR605502-1"/>
    </source>
</evidence>
<keyword evidence="12" id="KW-0479">Metal-binding</keyword>
<dbReference type="EMBL" id="BTSY01000006">
    <property type="protein sequence ID" value="GMT32858.1"/>
    <property type="molecule type" value="Genomic_DNA"/>
</dbReference>
<keyword evidence="3" id="KW-0378">Hydrolase</keyword>
<comment type="catalytic activity">
    <reaction evidence="11">
        <text>alpha-NAD(+) + H2O = ADP-D-ribose + nicotinamide + H(+)</text>
        <dbReference type="Rhea" id="RHEA:68792"/>
        <dbReference type="ChEBI" id="CHEBI:15377"/>
        <dbReference type="ChEBI" id="CHEBI:15378"/>
        <dbReference type="ChEBI" id="CHEBI:17154"/>
        <dbReference type="ChEBI" id="CHEBI:57967"/>
        <dbReference type="ChEBI" id="CHEBI:77017"/>
    </reaction>
</comment>
<proteinExistence type="inferred from homology"/>
<feature type="binding site" evidence="12">
    <location>
        <position position="65"/>
    </location>
    <ligand>
        <name>Mg(2+)</name>
        <dbReference type="ChEBI" id="CHEBI:18420"/>
        <label>1</label>
    </ligand>
</feature>
<comment type="caution">
    <text evidence="13">The sequence shown here is derived from an EMBL/GenBank/DDBJ whole genome shotgun (WGS) entry which is preliminary data.</text>
</comment>
<dbReference type="Pfam" id="PF03747">
    <property type="entry name" value="ADP_ribosyl_GH"/>
    <property type="match status" value="1"/>
</dbReference>
<evidence type="ECO:0000313" key="13">
    <source>
        <dbReference type="EMBL" id="GMT32858.1"/>
    </source>
</evidence>
<name>A0AAV5WQG5_9BILA</name>
<keyword evidence="12" id="KW-0460">Magnesium</keyword>
<dbReference type="PANTHER" id="PTHR16222:SF24">
    <property type="entry name" value="ADP-RIBOSYLHYDROLASE ARH3"/>
    <property type="match status" value="1"/>
</dbReference>
<protein>
    <recommendedName>
        <fullName evidence="4">ADP-ribosylhydrolase ARH3</fullName>
        <ecNumber evidence="2">3.2.1.143</ecNumber>
    </recommendedName>
    <alternativeName>
        <fullName evidence="5">ADP-ribose glycohydrolase ARH3</fullName>
    </alternativeName>
    <alternativeName>
        <fullName evidence="6">ADP-ribosylhydrolase 3</fullName>
    </alternativeName>
    <alternativeName>
        <fullName evidence="9">O-acetyl-ADP-ribose deacetylase ARH3</fullName>
    </alternativeName>
    <alternativeName>
        <fullName evidence="10">Poly(ADP-ribose) glycohydrolase ARH3</fullName>
    </alternativeName>
    <alternativeName>
        <fullName evidence="8">[Protein ADP-ribosylarginine] hydrolase-like protein 2</fullName>
    </alternativeName>
    <alternativeName>
        <fullName evidence="7">[Protein ADP-ribosylserine] hydrolase</fullName>
    </alternativeName>
</protein>
<evidence type="ECO:0000256" key="10">
    <source>
        <dbReference type="ARBA" id="ARBA00043193"/>
    </source>
</evidence>
<gene>
    <name evidence="13" type="ORF">PFISCL1PPCAC_24155</name>
</gene>
<dbReference type="Proteomes" id="UP001432322">
    <property type="component" value="Unassembled WGS sequence"/>
</dbReference>
<evidence type="ECO:0000256" key="8">
    <source>
        <dbReference type="ARBA" id="ARBA00042850"/>
    </source>
</evidence>
<dbReference type="SUPFAM" id="SSF101478">
    <property type="entry name" value="ADP-ribosylglycohydrolase"/>
    <property type="match status" value="1"/>
</dbReference>
<feature type="binding site" evidence="12">
    <location>
        <position position="63"/>
    </location>
    <ligand>
        <name>Mg(2+)</name>
        <dbReference type="ChEBI" id="CHEBI:18420"/>
        <label>1</label>
    </ligand>
</feature>
<sequence length="233" mass="25479">MSTPTSRAVGLLYGQFIGDALGSRYEFLRGQGVRKKFESDRNTLGQIPLLGGGPFGYGPGVVTDDGEMAMSLLSSCIDLNHFDASDVACAYVRWRLTSPPDIGNTCRAALSISGDDGLRNKLNSSDWQSNLSQEKKNAVRMKVVENARRHNFQSLSNGSLMRQSVLAAFFSNEKTYAHLLSSVKSDTLLTHSHPDANDASLAFARTLFYLINGSTPEEAHQKTLEQAESKLIQ</sequence>
<evidence type="ECO:0000256" key="9">
    <source>
        <dbReference type="ARBA" id="ARBA00043187"/>
    </source>
</evidence>
<evidence type="ECO:0000256" key="7">
    <source>
        <dbReference type="ARBA" id="ARBA00042722"/>
    </source>
</evidence>
<dbReference type="AlphaFoldDB" id="A0AAV5WQG5"/>
<organism evidence="13 14">
    <name type="scientific">Pristionchus fissidentatus</name>
    <dbReference type="NCBI Taxonomy" id="1538716"/>
    <lineage>
        <taxon>Eukaryota</taxon>
        <taxon>Metazoa</taxon>
        <taxon>Ecdysozoa</taxon>
        <taxon>Nematoda</taxon>
        <taxon>Chromadorea</taxon>
        <taxon>Rhabditida</taxon>
        <taxon>Rhabditina</taxon>
        <taxon>Diplogasteromorpha</taxon>
        <taxon>Diplogasteroidea</taxon>
        <taxon>Neodiplogasteridae</taxon>
        <taxon>Pristionchus</taxon>
    </lineage>
</organism>
<dbReference type="InterPro" id="IPR036705">
    <property type="entry name" value="Ribosyl_crysJ1_sf"/>
</dbReference>
<comment type="cofactor">
    <cofactor evidence="12">
        <name>Mg(2+)</name>
        <dbReference type="ChEBI" id="CHEBI:18420"/>
    </cofactor>
    <text evidence="12">Binds 2 magnesium ions per subunit.</text>
</comment>
<evidence type="ECO:0000256" key="6">
    <source>
        <dbReference type="ARBA" id="ARBA00042471"/>
    </source>
</evidence>
<comment type="similarity">
    <text evidence="1">Belongs to the ADP-ribosylglycohydrolase family.</text>
</comment>
<feature type="non-terminal residue" evidence="13">
    <location>
        <position position="233"/>
    </location>
</feature>
<dbReference type="Gene3D" id="1.10.4080.10">
    <property type="entry name" value="ADP-ribosylation/Crystallin J1"/>
    <property type="match status" value="1"/>
</dbReference>
<dbReference type="InterPro" id="IPR050792">
    <property type="entry name" value="ADP-ribosylglycohydrolase"/>
</dbReference>
<evidence type="ECO:0000256" key="11">
    <source>
        <dbReference type="ARBA" id="ARBA00049015"/>
    </source>
</evidence>
<accession>A0AAV5WQG5</accession>
<dbReference type="GO" id="GO:0046872">
    <property type="term" value="F:metal ion binding"/>
    <property type="evidence" value="ECO:0007669"/>
    <property type="project" value="UniProtKB-KW"/>
</dbReference>
<keyword evidence="14" id="KW-1185">Reference proteome</keyword>